<evidence type="ECO:0000256" key="1">
    <source>
        <dbReference type="SAM" id="MobiDB-lite"/>
    </source>
</evidence>
<reference evidence="2" key="1">
    <citation type="submission" date="2019-11" db="EMBL/GenBank/DDBJ databases">
        <authorList>
            <person name="Feng L."/>
        </authorList>
    </citation>
    <scope>NUCLEOTIDE SEQUENCE</scope>
    <source>
        <strain evidence="2">CAmalonaticusLFYP1</strain>
    </source>
</reference>
<gene>
    <name evidence="2" type="ORF">CALFYP1_02769</name>
</gene>
<protein>
    <recommendedName>
        <fullName evidence="3">Eag protein</fullName>
    </recommendedName>
</protein>
<sequence>MGRGICPNCGSGKVSRETGPNGSTGDWQCDDCGYTNMPEAFKQPEKEGEFSDKSS</sequence>
<dbReference type="AlphaFoldDB" id="A0A6N2TX69"/>
<proteinExistence type="predicted"/>
<evidence type="ECO:0000313" key="2">
    <source>
        <dbReference type="EMBL" id="VYT10385.1"/>
    </source>
</evidence>
<evidence type="ECO:0008006" key="3">
    <source>
        <dbReference type="Google" id="ProtNLM"/>
    </source>
</evidence>
<name>A0A6N2TX69_CITAM</name>
<feature type="region of interest" description="Disordered" evidence="1">
    <location>
        <begin position="1"/>
        <end position="28"/>
    </location>
</feature>
<dbReference type="EMBL" id="CACRTI010000004">
    <property type="protein sequence ID" value="VYT10385.1"/>
    <property type="molecule type" value="Genomic_DNA"/>
</dbReference>
<accession>A0A6N2TX69</accession>
<organism evidence="2">
    <name type="scientific">Citrobacter amalonaticus</name>
    <dbReference type="NCBI Taxonomy" id="35703"/>
    <lineage>
        <taxon>Bacteria</taxon>
        <taxon>Pseudomonadati</taxon>
        <taxon>Pseudomonadota</taxon>
        <taxon>Gammaproteobacteria</taxon>
        <taxon>Enterobacterales</taxon>
        <taxon>Enterobacteriaceae</taxon>
        <taxon>Citrobacter</taxon>
    </lineage>
</organism>